<gene>
    <name evidence="2" type="ORF">H9789_06785</name>
</gene>
<dbReference type="Proteomes" id="UP000823865">
    <property type="component" value="Unassembled WGS sequence"/>
</dbReference>
<evidence type="ECO:0000313" key="3">
    <source>
        <dbReference type="Proteomes" id="UP000823865"/>
    </source>
</evidence>
<feature type="transmembrane region" description="Helical" evidence="1">
    <location>
        <begin position="7"/>
        <end position="26"/>
    </location>
</feature>
<evidence type="ECO:0000256" key="1">
    <source>
        <dbReference type="SAM" id="Phobius"/>
    </source>
</evidence>
<comment type="caution">
    <text evidence="2">The sequence shown here is derived from an EMBL/GenBank/DDBJ whole genome shotgun (WGS) entry which is preliminary data.</text>
</comment>
<keyword evidence="1" id="KW-1133">Transmembrane helix</keyword>
<reference evidence="2" key="1">
    <citation type="journal article" date="2021" name="PeerJ">
        <title>Extensive microbial diversity within the chicken gut microbiome revealed by metagenomics and culture.</title>
        <authorList>
            <person name="Gilroy R."/>
            <person name="Ravi A."/>
            <person name="Getino M."/>
            <person name="Pursley I."/>
            <person name="Horton D.L."/>
            <person name="Alikhan N.F."/>
            <person name="Baker D."/>
            <person name="Gharbi K."/>
            <person name="Hall N."/>
            <person name="Watson M."/>
            <person name="Adriaenssens E.M."/>
            <person name="Foster-Nyarko E."/>
            <person name="Jarju S."/>
            <person name="Secka A."/>
            <person name="Antonio M."/>
            <person name="Oren A."/>
            <person name="Chaudhuri R.R."/>
            <person name="La Ragione R."/>
            <person name="Hildebrand F."/>
            <person name="Pallen M.J."/>
        </authorList>
    </citation>
    <scope>NUCLEOTIDE SEQUENCE</scope>
    <source>
        <strain evidence="2">G3-2149</strain>
    </source>
</reference>
<sequence length="346" mass="38825">MDKKRIYGVWTMLLMILTAGSVVAVWRSACAGEAAFRRDAEEKLAFRAEMEINREFDALGIPYSMDLSSGGAPSRSKRVLTLEEGTFEVEIDSLKESQSLYPLDMLGFKAKLLEEFSPSFLDSLHVGWAETWGDGVPSLLVLSVSQPWADSTRVRRAGDLSAEREDCLIGRYYLDDHYTMQLAAYVRMGFWESISWTSPGVVLSLAGWLLALLAWGGWRLRSRLPGPEPEVSAADEQKPSVWELGRLVYHKDSMLLTCDGQRVDITPQSLKLLCAFLSHGGRLSDEEIYRALGWPLSDSNLTVKKRQAISKLRSCLTKCDGRIQIKSMEKGYKMFLEEEGTKSVDS</sequence>
<proteinExistence type="predicted"/>
<dbReference type="Gene3D" id="1.10.10.10">
    <property type="entry name" value="Winged helix-like DNA-binding domain superfamily/Winged helix DNA-binding domain"/>
    <property type="match status" value="1"/>
</dbReference>
<protein>
    <submittedName>
        <fullName evidence="2">Helix-turn-helix domain-containing protein</fullName>
    </submittedName>
</protein>
<name>A0A9E2P1D2_9BACT</name>
<dbReference type="AlphaFoldDB" id="A0A9E2P1D2"/>
<dbReference type="GO" id="GO:0003677">
    <property type="term" value="F:DNA binding"/>
    <property type="evidence" value="ECO:0007669"/>
    <property type="project" value="InterPro"/>
</dbReference>
<dbReference type="EMBL" id="JAHLFU010000142">
    <property type="protein sequence ID" value="MBU3853507.1"/>
    <property type="molecule type" value="Genomic_DNA"/>
</dbReference>
<reference evidence="2" key="2">
    <citation type="submission" date="2021-04" db="EMBL/GenBank/DDBJ databases">
        <authorList>
            <person name="Gilroy R."/>
        </authorList>
    </citation>
    <scope>NUCLEOTIDE SEQUENCE</scope>
    <source>
        <strain evidence="2">G3-2149</strain>
    </source>
</reference>
<accession>A0A9E2P1D2</accession>
<dbReference type="InterPro" id="IPR036388">
    <property type="entry name" value="WH-like_DNA-bd_sf"/>
</dbReference>
<dbReference type="SUPFAM" id="SSF46894">
    <property type="entry name" value="C-terminal effector domain of the bipartite response regulators"/>
    <property type="match status" value="1"/>
</dbReference>
<evidence type="ECO:0000313" key="2">
    <source>
        <dbReference type="EMBL" id="MBU3853507.1"/>
    </source>
</evidence>
<dbReference type="InterPro" id="IPR016032">
    <property type="entry name" value="Sig_transdc_resp-reg_C-effctor"/>
</dbReference>
<organism evidence="2 3">
    <name type="scientific">Candidatus Paraprevotella stercoravium</name>
    <dbReference type="NCBI Taxonomy" id="2838725"/>
    <lineage>
        <taxon>Bacteria</taxon>
        <taxon>Pseudomonadati</taxon>
        <taxon>Bacteroidota</taxon>
        <taxon>Bacteroidia</taxon>
        <taxon>Bacteroidales</taxon>
        <taxon>Prevotellaceae</taxon>
        <taxon>Paraprevotella</taxon>
    </lineage>
</organism>
<keyword evidence="1" id="KW-0812">Transmembrane</keyword>
<dbReference type="GO" id="GO:0006355">
    <property type="term" value="P:regulation of DNA-templated transcription"/>
    <property type="evidence" value="ECO:0007669"/>
    <property type="project" value="InterPro"/>
</dbReference>
<keyword evidence="1" id="KW-0472">Membrane</keyword>